<dbReference type="RefSeq" id="WP_184334065.1">
    <property type="nucleotide sequence ID" value="NZ_JACHHZ010000004.1"/>
</dbReference>
<dbReference type="GO" id="GO:0009279">
    <property type="term" value="C:cell outer membrane"/>
    <property type="evidence" value="ECO:0007669"/>
    <property type="project" value="UniProtKB-SubCell"/>
</dbReference>
<evidence type="ECO:0000256" key="4">
    <source>
        <dbReference type="ARBA" id="ARBA00022452"/>
    </source>
</evidence>
<organism evidence="15 16">
    <name type="scientific">Povalibacter uvarum</name>
    <dbReference type="NCBI Taxonomy" id="732238"/>
    <lineage>
        <taxon>Bacteria</taxon>
        <taxon>Pseudomonadati</taxon>
        <taxon>Pseudomonadota</taxon>
        <taxon>Gammaproteobacteria</taxon>
        <taxon>Steroidobacterales</taxon>
        <taxon>Steroidobacteraceae</taxon>
        <taxon>Povalibacter</taxon>
    </lineage>
</organism>
<feature type="signal peptide" evidence="12">
    <location>
        <begin position="1"/>
        <end position="23"/>
    </location>
</feature>
<keyword evidence="12" id="KW-0732">Signal</keyword>
<dbReference type="PROSITE" id="PS52016">
    <property type="entry name" value="TONB_DEPENDENT_REC_3"/>
    <property type="match status" value="1"/>
</dbReference>
<dbReference type="PANTHER" id="PTHR32552:SF74">
    <property type="entry name" value="HYDROXAMATE SIDEROPHORE RECEPTOR FHUE"/>
    <property type="match status" value="1"/>
</dbReference>
<evidence type="ECO:0000313" key="16">
    <source>
        <dbReference type="Proteomes" id="UP000588068"/>
    </source>
</evidence>
<dbReference type="InterPro" id="IPR037066">
    <property type="entry name" value="Plug_dom_sf"/>
</dbReference>
<evidence type="ECO:0000256" key="11">
    <source>
        <dbReference type="RuleBase" id="RU003357"/>
    </source>
</evidence>
<feature type="chain" id="PRO_5032628487" evidence="12">
    <location>
        <begin position="24"/>
        <end position="703"/>
    </location>
</feature>
<evidence type="ECO:0000256" key="3">
    <source>
        <dbReference type="ARBA" id="ARBA00022448"/>
    </source>
</evidence>
<accession>A0A841HP58</accession>
<comment type="subcellular location">
    <subcellularLocation>
        <location evidence="1 10">Cell outer membrane</location>
        <topology evidence="1 10">Multi-pass membrane protein</topology>
    </subcellularLocation>
</comment>
<dbReference type="Pfam" id="PF00593">
    <property type="entry name" value="TonB_dep_Rec_b-barrel"/>
    <property type="match status" value="1"/>
</dbReference>
<dbReference type="InterPro" id="IPR010105">
    <property type="entry name" value="TonB_sidphr_rcpt"/>
</dbReference>
<dbReference type="Proteomes" id="UP000588068">
    <property type="component" value="Unassembled WGS sequence"/>
</dbReference>
<proteinExistence type="inferred from homology"/>
<dbReference type="AlphaFoldDB" id="A0A841HP58"/>
<protein>
    <submittedName>
        <fullName evidence="15">Outer membrane receptor for ferric coprogen and ferric-rhodotorulic acid</fullName>
    </submittedName>
</protein>
<evidence type="ECO:0000313" key="15">
    <source>
        <dbReference type="EMBL" id="MBB6094656.1"/>
    </source>
</evidence>
<evidence type="ECO:0000256" key="10">
    <source>
        <dbReference type="PROSITE-ProRule" id="PRU01360"/>
    </source>
</evidence>
<dbReference type="SUPFAM" id="SSF56935">
    <property type="entry name" value="Porins"/>
    <property type="match status" value="1"/>
</dbReference>
<dbReference type="CDD" id="cd01347">
    <property type="entry name" value="ligand_gated_channel"/>
    <property type="match status" value="1"/>
</dbReference>
<dbReference type="InterPro" id="IPR039426">
    <property type="entry name" value="TonB-dep_rcpt-like"/>
</dbReference>
<dbReference type="PANTHER" id="PTHR32552">
    <property type="entry name" value="FERRICHROME IRON RECEPTOR-RELATED"/>
    <property type="match status" value="1"/>
</dbReference>
<dbReference type="Pfam" id="PF07715">
    <property type="entry name" value="Plug"/>
    <property type="match status" value="1"/>
</dbReference>
<dbReference type="NCBIfam" id="TIGR01783">
    <property type="entry name" value="TonB-siderophor"/>
    <property type="match status" value="1"/>
</dbReference>
<sequence length="703" mass="76980">MRPGHSFVWMMLLARGAACPADAADDSARRGAGTILDEVTVEGTRYLTKATVGGKVPVSLREIPNSISIVTQQRIEDQGLTTVADALANVPGITVIPNDSSQSQYKSRGYPLALMNDGIPAYNSLSGYQQLDLAIYERLEVLRGPGGVLQGSSDPGGVLNLVRKRGRDEFAADASMSAGSWESYRATLDVTGPLNANHSVRGRLVGAHQERDEFVDVMHASRAVGYATVDWDVTAATTLSASLTSQHSRTTAPYIGLPAMATGELLDVPRSTHSAPDWNQHRWEIDDYTLGVTQRLGSDWTMKLVGSYRTQSQFFHDGFAYDGVRASDYTLPYVRREYDYEYERGALDLFFSGPLQLFGRDHALTIGYNVDNLDTRYGGISLTSPSEEIRVPFGRPDLVPDFDLPYDEGGLTETRQSGVYALGRFSLTDDLTLATGLRMSSFDVRSRNIPPAVASDWRQGNRVRNEITPYAGVVYDINRQLSAYASYADIFVPQSTQRTADGSSLKPRVGGQYEVGLKGDFFNGGLSASAAAFRLLDNNRSMADPANPGFFTNAGEVESKGWEVEISGSPGAGFELQAGYTRLDNEYVTASPSQQGRPFDLLEPKHAWRFWALRRFNEHRAAGLTIGLGFNAQSEVSVDPRRAQPGYAVVNALIGYRVNEHASINLNVQNLLDEVYYARLGGTNTYNTYGPPLSYSLTVRATF</sequence>
<gene>
    <name evidence="15" type="ORF">HNQ60_003543</name>
</gene>
<reference evidence="15 16" key="1">
    <citation type="submission" date="2020-08" db="EMBL/GenBank/DDBJ databases">
        <title>Genomic Encyclopedia of Type Strains, Phase IV (KMG-IV): sequencing the most valuable type-strain genomes for metagenomic binning, comparative biology and taxonomic classification.</title>
        <authorList>
            <person name="Goeker M."/>
        </authorList>
    </citation>
    <scope>NUCLEOTIDE SEQUENCE [LARGE SCALE GENOMIC DNA]</scope>
    <source>
        <strain evidence="15 16">DSM 26723</strain>
    </source>
</reference>
<name>A0A841HP58_9GAMM</name>
<evidence type="ECO:0000256" key="7">
    <source>
        <dbReference type="ARBA" id="ARBA00023136"/>
    </source>
</evidence>
<dbReference type="InterPro" id="IPR012910">
    <property type="entry name" value="Plug_dom"/>
</dbReference>
<dbReference type="InterPro" id="IPR036942">
    <property type="entry name" value="Beta-barrel_TonB_sf"/>
</dbReference>
<feature type="domain" description="TonB-dependent receptor plug" evidence="14">
    <location>
        <begin position="60"/>
        <end position="158"/>
    </location>
</feature>
<dbReference type="GO" id="GO:0015344">
    <property type="term" value="F:siderophore uptake transmembrane transporter activity"/>
    <property type="evidence" value="ECO:0007669"/>
    <property type="project" value="TreeGrafter"/>
</dbReference>
<dbReference type="GO" id="GO:0015891">
    <property type="term" value="P:siderophore transport"/>
    <property type="evidence" value="ECO:0007669"/>
    <property type="project" value="InterPro"/>
</dbReference>
<evidence type="ECO:0000256" key="5">
    <source>
        <dbReference type="ARBA" id="ARBA00022692"/>
    </source>
</evidence>
<evidence type="ECO:0000256" key="2">
    <source>
        <dbReference type="ARBA" id="ARBA00009810"/>
    </source>
</evidence>
<dbReference type="GO" id="GO:0038023">
    <property type="term" value="F:signaling receptor activity"/>
    <property type="evidence" value="ECO:0007669"/>
    <property type="project" value="InterPro"/>
</dbReference>
<evidence type="ECO:0000256" key="8">
    <source>
        <dbReference type="ARBA" id="ARBA00023170"/>
    </source>
</evidence>
<keyword evidence="7 10" id="KW-0472">Membrane</keyword>
<feature type="domain" description="TonB-dependent receptor-like beta-barrel" evidence="13">
    <location>
        <begin position="266"/>
        <end position="671"/>
    </location>
</feature>
<keyword evidence="5 10" id="KW-0812">Transmembrane</keyword>
<keyword evidence="9 10" id="KW-0998">Cell outer membrane</keyword>
<dbReference type="Gene3D" id="2.170.130.10">
    <property type="entry name" value="TonB-dependent receptor, plug domain"/>
    <property type="match status" value="1"/>
</dbReference>
<evidence type="ECO:0000259" key="14">
    <source>
        <dbReference type="Pfam" id="PF07715"/>
    </source>
</evidence>
<comment type="similarity">
    <text evidence="2 10 11">Belongs to the TonB-dependent receptor family.</text>
</comment>
<dbReference type="InterPro" id="IPR000531">
    <property type="entry name" value="Beta-barrel_TonB"/>
</dbReference>
<evidence type="ECO:0000256" key="9">
    <source>
        <dbReference type="ARBA" id="ARBA00023237"/>
    </source>
</evidence>
<keyword evidence="6 11" id="KW-0798">TonB box</keyword>
<comment type="caution">
    <text evidence="15">The sequence shown here is derived from an EMBL/GenBank/DDBJ whole genome shotgun (WGS) entry which is preliminary data.</text>
</comment>
<evidence type="ECO:0000256" key="12">
    <source>
        <dbReference type="SAM" id="SignalP"/>
    </source>
</evidence>
<dbReference type="Gene3D" id="2.40.170.20">
    <property type="entry name" value="TonB-dependent receptor, beta-barrel domain"/>
    <property type="match status" value="1"/>
</dbReference>
<dbReference type="EMBL" id="JACHHZ010000004">
    <property type="protein sequence ID" value="MBB6094656.1"/>
    <property type="molecule type" value="Genomic_DNA"/>
</dbReference>
<evidence type="ECO:0000259" key="13">
    <source>
        <dbReference type="Pfam" id="PF00593"/>
    </source>
</evidence>
<keyword evidence="16" id="KW-1185">Reference proteome</keyword>
<keyword evidence="8 15" id="KW-0675">Receptor</keyword>
<keyword evidence="4 10" id="KW-1134">Transmembrane beta strand</keyword>
<evidence type="ECO:0000256" key="6">
    <source>
        <dbReference type="ARBA" id="ARBA00023077"/>
    </source>
</evidence>
<evidence type="ECO:0000256" key="1">
    <source>
        <dbReference type="ARBA" id="ARBA00004571"/>
    </source>
</evidence>
<keyword evidence="3 10" id="KW-0813">Transport</keyword>